<dbReference type="AlphaFoldDB" id="A0ABD5X834"/>
<dbReference type="InterPro" id="IPR055548">
    <property type="entry name" value="DUF7124"/>
</dbReference>
<proteinExistence type="predicted"/>
<dbReference type="Pfam" id="PF23439">
    <property type="entry name" value="DUF7124"/>
    <property type="match status" value="1"/>
</dbReference>
<dbReference type="RefSeq" id="WP_267636892.1">
    <property type="nucleotide sequence ID" value="NZ_JAODIY010000008.1"/>
</dbReference>
<reference evidence="2 3" key="1">
    <citation type="journal article" date="2014" name="Int. J. Syst. Evol. Microbiol.">
        <title>Complete genome sequence of Corynebacterium casei LMG S-19264T (=DSM 44701T), isolated from a smear-ripened cheese.</title>
        <authorList>
            <consortium name="US DOE Joint Genome Institute (JGI-PGF)"/>
            <person name="Walter F."/>
            <person name="Albersmeier A."/>
            <person name="Kalinowski J."/>
            <person name="Ruckert C."/>
        </authorList>
    </citation>
    <scope>NUCLEOTIDE SEQUENCE [LARGE SCALE GENOMIC DNA]</scope>
    <source>
        <strain evidence="2 3">CGMCC 4.7215</strain>
    </source>
</reference>
<feature type="domain" description="DUF7124" evidence="1">
    <location>
        <begin position="13"/>
        <end position="121"/>
    </location>
</feature>
<dbReference type="Proteomes" id="UP001596414">
    <property type="component" value="Unassembled WGS sequence"/>
</dbReference>
<evidence type="ECO:0000313" key="2">
    <source>
        <dbReference type="EMBL" id="MFC7125719.1"/>
    </source>
</evidence>
<name>A0ABD5X834_9EURY</name>
<dbReference type="EMBL" id="JBHSZQ010000008">
    <property type="protein sequence ID" value="MFC7125719.1"/>
    <property type="molecule type" value="Genomic_DNA"/>
</dbReference>
<protein>
    <recommendedName>
        <fullName evidence="1">DUF7124 domain-containing protein</fullName>
    </recommendedName>
</protein>
<evidence type="ECO:0000313" key="3">
    <source>
        <dbReference type="Proteomes" id="UP001596414"/>
    </source>
</evidence>
<gene>
    <name evidence="2" type="ORF">ACFQJ7_06660</name>
</gene>
<evidence type="ECO:0000259" key="1">
    <source>
        <dbReference type="Pfam" id="PF23439"/>
    </source>
</evidence>
<sequence>MGIAVTGHEDATVTLAVALSALRECTDPKAVIDDAQEWSRHLVIVDRSPMAVKEFAEDHNIDWEFEYDGDKWETMERLRTTTETSRHVFVGVTDGDRSVAMHLDWEYQPLEEAAADADWELKRNASVGGLGERLAELWPF</sequence>
<accession>A0ABD5X834</accession>
<organism evidence="2 3">
    <name type="scientific">Halovenus rubra</name>
    <dbReference type="NCBI Taxonomy" id="869890"/>
    <lineage>
        <taxon>Archaea</taxon>
        <taxon>Methanobacteriati</taxon>
        <taxon>Methanobacteriota</taxon>
        <taxon>Stenosarchaea group</taxon>
        <taxon>Halobacteria</taxon>
        <taxon>Halobacteriales</taxon>
        <taxon>Haloarculaceae</taxon>
        <taxon>Halovenus</taxon>
    </lineage>
</organism>
<comment type="caution">
    <text evidence="2">The sequence shown here is derived from an EMBL/GenBank/DDBJ whole genome shotgun (WGS) entry which is preliminary data.</text>
</comment>